<evidence type="ECO:0008006" key="4">
    <source>
        <dbReference type="Google" id="ProtNLM"/>
    </source>
</evidence>
<accession>A0A2P5Y601</accession>
<dbReference type="PANTHER" id="PTHR31896:SF50">
    <property type="entry name" value="BAHD ACYLTRANSFERASE DCR"/>
    <property type="match status" value="1"/>
</dbReference>
<protein>
    <recommendedName>
        <fullName evidence="4">BAHD acyltransferase DCR</fullName>
    </recommendedName>
</protein>
<dbReference type="Pfam" id="PF02458">
    <property type="entry name" value="Transferase"/>
    <property type="match status" value="1"/>
</dbReference>
<keyword evidence="1" id="KW-0808">Transferase</keyword>
<dbReference type="AlphaFoldDB" id="A0A2P5Y601"/>
<name>A0A2P5Y601_GOSBA</name>
<reference evidence="2 3" key="1">
    <citation type="submission" date="2015-01" db="EMBL/GenBank/DDBJ databases">
        <title>Genome of allotetraploid Gossypium barbadense reveals genomic plasticity and fiber elongation in cotton evolution.</title>
        <authorList>
            <person name="Chen X."/>
            <person name="Liu X."/>
            <person name="Zhao B."/>
            <person name="Zheng H."/>
            <person name="Hu Y."/>
            <person name="Lu G."/>
            <person name="Yang C."/>
            <person name="Chen J."/>
            <person name="Shan C."/>
            <person name="Zhang L."/>
            <person name="Zhou Y."/>
            <person name="Wang L."/>
            <person name="Guo W."/>
            <person name="Bai Y."/>
            <person name="Ruan J."/>
            <person name="Shangguan X."/>
            <person name="Mao Y."/>
            <person name="Jiang J."/>
            <person name="Zhu Y."/>
            <person name="Lei J."/>
            <person name="Kang H."/>
            <person name="Chen S."/>
            <person name="He X."/>
            <person name="Wang R."/>
            <person name="Wang Y."/>
            <person name="Chen J."/>
            <person name="Wang L."/>
            <person name="Yu S."/>
            <person name="Wang B."/>
            <person name="Wei J."/>
            <person name="Song S."/>
            <person name="Lu X."/>
            <person name="Gao Z."/>
            <person name="Gu W."/>
            <person name="Deng X."/>
            <person name="Ma D."/>
            <person name="Wang S."/>
            <person name="Liang W."/>
            <person name="Fang L."/>
            <person name="Cai C."/>
            <person name="Zhu X."/>
            <person name="Zhou B."/>
            <person name="Zhang Y."/>
            <person name="Chen Z."/>
            <person name="Xu S."/>
            <person name="Zhu R."/>
            <person name="Wang S."/>
            <person name="Zhang T."/>
            <person name="Zhao G."/>
        </authorList>
    </citation>
    <scope>NUCLEOTIDE SEQUENCE [LARGE SCALE GENOMIC DNA]</scope>
    <source>
        <strain evidence="3">cv. Xinhai21</strain>
        <tissue evidence="2">Leaf</tissue>
    </source>
</reference>
<evidence type="ECO:0000256" key="1">
    <source>
        <dbReference type="ARBA" id="ARBA00022679"/>
    </source>
</evidence>
<gene>
    <name evidence="2" type="ORF">GOBAR_AA09623</name>
</gene>
<organism evidence="2 3">
    <name type="scientific">Gossypium barbadense</name>
    <name type="common">Sea Island cotton</name>
    <name type="synonym">Hibiscus barbadensis</name>
    <dbReference type="NCBI Taxonomy" id="3634"/>
    <lineage>
        <taxon>Eukaryota</taxon>
        <taxon>Viridiplantae</taxon>
        <taxon>Streptophyta</taxon>
        <taxon>Embryophyta</taxon>
        <taxon>Tracheophyta</taxon>
        <taxon>Spermatophyta</taxon>
        <taxon>Magnoliopsida</taxon>
        <taxon>eudicotyledons</taxon>
        <taxon>Gunneridae</taxon>
        <taxon>Pentapetalae</taxon>
        <taxon>rosids</taxon>
        <taxon>malvids</taxon>
        <taxon>Malvales</taxon>
        <taxon>Malvaceae</taxon>
        <taxon>Malvoideae</taxon>
        <taxon>Gossypium</taxon>
    </lineage>
</organism>
<dbReference type="Gene3D" id="3.30.559.10">
    <property type="entry name" value="Chloramphenicol acetyltransferase-like domain"/>
    <property type="match status" value="3"/>
</dbReference>
<evidence type="ECO:0000313" key="2">
    <source>
        <dbReference type="EMBL" id="PPS11014.1"/>
    </source>
</evidence>
<proteinExistence type="predicted"/>
<dbReference type="PANTHER" id="PTHR31896">
    <property type="entry name" value="FAMILY REGULATORY PROTEIN, PUTATIVE (AFU_ORTHOLOGUE AFUA_3G14730)-RELATED"/>
    <property type="match status" value="1"/>
</dbReference>
<dbReference type="EMBL" id="KZ663652">
    <property type="protein sequence ID" value="PPS11014.1"/>
    <property type="molecule type" value="Genomic_DNA"/>
</dbReference>
<dbReference type="GO" id="GO:0016740">
    <property type="term" value="F:transferase activity"/>
    <property type="evidence" value="ECO:0007669"/>
    <property type="project" value="UniProtKB-KW"/>
</dbReference>
<dbReference type="Proteomes" id="UP000239757">
    <property type="component" value="Unassembled WGS sequence"/>
</dbReference>
<dbReference type="InterPro" id="IPR051283">
    <property type="entry name" value="Sec_Metabolite_Acyltrans"/>
</dbReference>
<evidence type="ECO:0000313" key="3">
    <source>
        <dbReference type="Proteomes" id="UP000239757"/>
    </source>
</evidence>
<dbReference type="OrthoDB" id="1862401at2759"/>
<dbReference type="InterPro" id="IPR023213">
    <property type="entry name" value="CAT-like_dom_sf"/>
</dbReference>
<sequence>MPSSPSFTLVSRCTVSPDQKSDIKTLKLSVSDIPMLSCQYIQKGVLLTSPPYSFDDLVCFLKQSLSTTLSYFPPLAGRLTTDPDGHVHINCNDAGIDFLVVKSPNISIHNVLVPGDVSDCVKQFFTFDKTLSYSGHFKPLAAVQVTELADGVFIGCIVNHAVTDGTSFWHFFNTFAEITKGALKISKSPDFGRNTVFNSQAVLKFPPGGPTVTFAGDEPLRERILHFSREAILKLKYRANYGCLLTKQTNSEVLGKLCNDSWKSVNVETNGKVRNSNDEISSFQSLCAQLWRSVTRARKLEPTKTTTFRMAVNCRRRLDPKLEPYYFGNAIQSIPTFASAGELLGKDLSWAADILHKNVVAHNNDTVRKGVADWEKQPRLFPLGNADGASITMGSSPRFPMYNNDFGWGRPLAVRSGRANKFDGKISAFPGRDGNGSVDLEITKGALKISKSPDFGRNTVFNSQAVLKFPPGGPTVTFAGDEPLRERILHFSREAILKLKYRANYGCLLTKQTNSEVLGKLCNDSWKSVNVETNGKVRNSNDEISSFQSLCAQLWRSVTRARKLEPTKTTTFRMAVNCRRRLDPKLEPYYFGNAIQSIPTFASAGELLGKDLSWAADILHKNVVAHNNDTVRKGVADWEKQPRLFPLGNADGASITMGSSPRFPMYNNDFGWGRPLAVRSGRANKFDGKISAFPGRDGNGSVDLEVVLAPDTMLEVENDPEIMQYVSEFL</sequence>